<gene>
    <name evidence="1" type="ORF">BSK56_11155</name>
</gene>
<dbReference type="EMBL" id="MPTB01000012">
    <property type="protein sequence ID" value="OMD48333.1"/>
    <property type="molecule type" value="Genomic_DNA"/>
</dbReference>
<dbReference type="Proteomes" id="UP000187412">
    <property type="component" value="Unassembled WGS sequence"/>
</dbReference>
<protein>
    <submittedName>
        <fullName evidence="1">Uncharacterized protein</fullName>
    </submittedName>
</protein>
<dbReference type="InterPro" id="IPR025678">
    <property type="entry name" value="Imm3"/>
</dbReference>
<keyword evidence="2" id="KW-1185">Reference proteome</keyword>
<proteinExistence type="predicted"/>
<evidence type="ECO:0000313" key="1">
    <source>
        <dbReference type="EMBL" id="OMD48333.1"/>
    </source>
</evidence>
<organism evidence="1 2">
    <name type="scientific">Paenibacillus borealis</name>
    <dbReference type="NCBI Taxonomy" id="160799"/>
    <lineage>
        <taxon>Bacteria</taxon>
        <taxon>Bacillati</taxon>
        <taxon>Bacillota</taxon>
        <taxon>Bacilli</taxon>
        <taxon>Bacillales</taxon>
        <taxon>Paenibacillaceae</taxon>
        <taxon>Paenibacillus</taxon>
    </lineage>
</organism>
<reference evidence="1 2" key="1">
    <citation type="submission" date="2016-10" db="EMBL/GenBank/DDBJ databases">
        <title>Paenibacillus species isolates.</title>
        <authorList>
            <person name="Beno S.M."/>
        </authorList>
    </citation>
    <scope>NUCLEOTIDE SEQUENCE [LARGE SCALE GENOMIC DNA]</scope>
    <source>
        <strain evidence="1 2">FSL H7-0744</strain>
    </source>
</reference>
<dbReference type="Pfam" id="PF14425">
    <property type="entry name" value="Imm3"/>
    <property type="match status" value="2"/>
</dbReference>
<comment type="caution">
    <text evidence="1">The sequence shown here is derived from an EMBL/GenBank/DDBJ whole genome shotgun (WGS) entry which is preliminary data.</text>
</comment>
<evidence type="ECO:0000313" key="2">
    <source>
        <dbReference type="Proteomes" id="UP000187412"/>
    </source>
</evidence>
<accession>A0ABX3HDR2</accession>
<sequence length="205" mass="23814">MSDAEAIACTADAYFGVQSRGEMEKAVVYISEGRICLTHSKIFIKAKERIVEALNSLDVHKLQIETTPDEYKDILERRDMVLDEIDNIPVDYCPYTRWYYHEMEKEVKNFFGIIMNKVNNKNEMIEKVLERFERECTNTLSENIVVKTTLVELLIRYDIKGNEQFVEITKELEQFDINDVGAQLTENEKVDLSIRISNLLMLTGG</sequence>
<name>A0ABX3HDR2_PAEBO</name>